<evidence type="ECO:0000259" key="4">
    <source>
        <dbReference type="PROSITE" id="PS51898"/>
    </source>
</evidence>
<accession>A0AAC9N0E9</accession>
<dbReference type="InterPro" id="IPR013762">
    <property type="entry name" value="Integrase-like_cat_sf"/>
</dbReference>
<comment type="similarity">
    <text evidence="1">Belongs to the 'phage' integrase family.</text>
</comment>
<dbReference type="GO" id="GO:0003677">
    <property type="term" value="F:DNA binding"/>
    <property type="evidence" value="ECO:0007669"/>
    <property type="project" value="UniProtKB-KW"/>
</dbReference>
<dbReference type="CDD" id="cd00397">
    <property type="entry name" value="DNA_BRE_C"/>
    <property type="match status" value="1"/>
</dbReference>
<dbReference type="Pfam" id="PF00589">
    <property type="entry name" value="Phage_integrase"/>
    <property type="match status" value="1"/>
</dbReference>
<evidence type="ECO:0000313" key="5">
    <source>
        <dbReference type="EMBL" id="AOS64997.1"/>
    </source>
</evidence>
<evidence type="ECO:0000256" key="1">
    <source>
        <dbReference type="ARBA" id="ARBA00008857"/>
    </source>
</evidence>
<dbReference type="AlphaFoldDB" id="A0AAC9N0E9"/>
<dbReference type="RefSeq" id="WP_069851400.1">
    <property type="nucleotide sequence ID" value="NZ_CP014859.1"/>
</dbReference>
<dbReference type="InterPro" id="IPR050090">
    <property type="entry name" value="Tyrosine_recombinase_XerCD"/>
</dbReference>
<dbReference type="GO" id="GO:0006310">
    <property type="term" value="P:DNA recombination"/>
    <property type="evidence" value="ECO:0007669"/>
    <property type="project" value="UniProtKB-KW"/>
</dbReference>
<dbReference type="GO" id="GO:0015074">
    <property type="term" value="P:DNA integration"/>
    <property type="evidence" value="ECO:0007669"/>
    <property type="project" value="InterPro"/>
</dbReference>
<keyword evidence="3" id="KW-0233">DNA recombination</keyword>
<evidence type="ECO:0000256" key="2">
    <source>
        <dbReference type="ARBA" id="ARBA00023125"/>
    </source>
</evidence>
<dbReference type="SUPFAM" id="SSF56349">
    <property type="entry name" value="DNA breaking-rejoining enzymes"/>
    <property type="match status" value="1"/>
</dbReference>
<evidence type="ECO:0000313" key="6">
    <source>
        <dbReference type="Proteomes" id="UP000095210"/>
    </source>
</evidence>
<dbReference type="Gene3D" id="1.10.443.10">
    <property type="entry name" value="Intergrase catalytic core"/>
    <property type="match status" value="1"/>
</dbReference>
<protein>
    <submittedName>
        <fullName evidence="5">Site-specific recombinase XerD</fullName>
    </submittedName>
</protein>
<evidence type="ECO:0000256" key="3">
    <source>
        <dbReference type="ARBA" id="ARBA00023172"/>
    </source>
</evidence>
<dbReference type="Proteomes" id="UP000095210">
    <property type="component" value="Chromosome"/>
</dbReference>
<keyword evidence="2" id="KW-0238">DNA-binding</keyword>
<dbReference type="KEGG" id="ahm:TL08_21035"/>
<dbReference type="Gene3D" id="1.10.150.130">
    <property type="match status" value="1"/>
</dbReference>
<dbReference type="InterPro" id="IPR002104">
    <property type="entry name" value="Integrase_catalytic"/>
</dbReference>
<organism evidence="5 6">
    <name type="scientific">Actinoalloteichus hymeniacidonis</name>
    <dbReference type="NCBI Taxonomy" id="340345"/>
    <lineage>
        <taxon>Bacteria</taxon>
        <taxon>Bacillati</taxon>
        <taxon>Actinomycetota</taxon>
        <taxon>Actinomycetes</taxon>
        <taxon>Pseudonocardiales</taxon>
        <taxon>Pseudonocardiaceae</taxon>
        <taxon>Actinoalloteichus</taxon>
    </lineage>
</organism>
<keyword evidence="6" id="KW-1185">Reference proteome</keyword>
<name>A0AAC9N0E9_9PSEU</name>
<reference evidence="6" key="1">
    <citation type="submission" date="2016-03" db="EMBL/GenBank/DDBJ databases">
        <title>Complete genome sequence of the type strain Actinoalloteichus hymeniacidonis DSM 45092.</title>
        <authorList>
            <person name="Schaffert L."/>
            <person name="Albersmeier A."/>
            <person name="Winkler A."/>
            <person name="Kalinowski J."/>
            <person name="Zotchev S."/>
            <person name="Ruckert C."/>
        </authorList>
    </citation>
    <scope>NUCLEOTIDE SEQUENCE [LARGE SCALE GENOMIC DNA]</scope>
    <source>
        <strain evidence="6">HPA177(T) (DSM 45092(T))</strain>
    </source>
</reference>
<feature type="domain" description="Tyr recombinase" evidence="4">
    <location>
        <begin position="238"/>
        <end position="452"/>
    </location>
</feature>
<sequence length="458" mass="51273">MKTTYDVRIWTIRTRYTQKQGKKTPVSYGVRWVVSGKQFYESFKTSALAGSFHADLLAAQRKGEAFAIGSGLPVSIAREASQMSWYEFACSYIDMKWPTAAGHSRKGLAQTLAAVTMVMLSTERGLISRDQLFKALQRWSFNLNNRAENPLEADRSVLRWVERNTKDVASLEDPETMRAVLTRIGQKKDGQAAAARTRRRKHANLHHILDYGVERGLLSSNPITSVKWTAPKVSRSIDRRSVINPVQARTLLRSIEEQGQTGARLVAFFGVMYYAGLRPAEAVNLRRGNLELPESGWGRLVLIESSTEPGKEWTDTGTLREIRELKHRAKGETRNVPVSPELTALLRRHLRDFGTGPDGLLFRGVQGRPLASVTYRRAWQRARTEVFTVEAAASPLAKRPYDLRHAAVSTWLTSGVPATQVAAWAGHSVGVLLEIYASCLDGQGELWRKKIEDTFGSH</sequence>
<proteinExistence type="inferred from homology"/>
<dbReference type="PANTHER" id="PTHR30349">
    <property type="entry name" value="PHAGE INTEGRASE-RELATED"/>
    <property type="match status" value="1"/>
</dbReference>
<gene>
    <name evidence="5" type="ORF">TL08_21035</name>
</gene>
<dbReference type="PANTHER" id="PTHR30349:SF64">
    <property type="entry name" value="PROPHAGE INTEGRASE INTD-RELATED"/>
    <property type="match status" value="1"/>
</dbReference>
<dbReference type="PROSITE" id="PS51898">
    <property type="entry name" value="TYR_RECOMBINASE"/>
    <property type="match status" value="1"/>
</dbReference>
<dbReference type="InterPro" id="IPR011010">
    <property type="entry name" value="DNA_brk_join_enz"/>
</dbReference>
<dbReference type="InterPro" id="IPR010998">
    <property type="entry name" value="Integrase_recombinase_N"/>
</dbReference>
<dbReference type="EMBL" id="CP014859">
    <property type="protein sequence ID" value="AOS64997.1"/>
    <property type="molecule type" value="Genomic_DNA"/>
</dbReference>